<dbReference type="InParanoid" id="G4YPE2"/>
<dbReference type="EMBL" id="JH159151">
    <property type="protein sequence ID" value="EGZ27922.1"/>
    <property type="molecule type" value="Genomic_DNA"/>
</dbReference>
<dbReference type="Proteomes" id="UP000002640">
    <property type="component" value="Unassembled WGS sequence"/>
</dbReference>
<name>G4YPE2_PHYSP</name>
<dbReference type="OMA" id="NIAHHAR"/>
<dbReference type="PANTHER" id="PTHR37067:SF3">
    <property type="entry name" value="PX DOMAIN-CONTAINING PROTEIN"/>
    <property type="match status" value="1"/>
</dbReference>
<dbReference type="STRING" id="1094619.G4YPE2"/>
<evidence type="ECO:0000313" key="3">
    <source>
        <dbReference type="Proteomes" id="UP000002640"/>
    </source>
</evidence>
<feature type="compositionally biased region" description="Basic and acidic residues" evidence="1">
    <location>
        <begin position="12"/>
        <end position="21"/>
    </location>
</feature>
<proteinExistence type="predicted"/>
<accession>G4YPE2</accession>
<dbReference type="SUPFAM" id="SSF53098">
    <property type="entry name" value="Ribonuclease H-like"/>
    <property type="match status" value="1"/>
</dbReference>
<protein>
    <recommendedName>
        <fullName evidence="4">DUF659 domain-containing protein</fullName>
    </recommendedName>
</protein>
<dbReference type="GeneID" id="20641004"/>
<keyword evidence="3" id="KW-1185">Reference proteome</keyword>
<dbReference type="KEGG" id="psoj:PHYSODRAFT_293597"/>
<sequence length="534" mass="59592">MYGLKVGSRNAEQVRSRRQEAQSDANRARTTNPKFFTSFRTNLFEKHLVGQHPVKWAEYCKLSTDDERRAYFTSVPVPYSETLDSVLESEDVLVFAVNRAIVDKIVGGLLFHPDDVDEKSHAKALSSFVPQGPQYKITIKRPSRFRLCLRLLGRGASFRMTANLMDDTREETGIGRYGGCSEGVVAHYARVQLGRSRWPLTAGLAWASPYVDVRCRYYTNGSLENYHLLAIPLYERHTALNIFAVVVELLDALVPRWRYQLLGVATDGAATMVGCVNGVATRLEKEAKHMIVRVWCGLHKLDLKMQLVFEQALNETYLTKVTDLIGFLRRQQNLVADMQTTCPKVASTRWLSMYAVADFLSEKEAECSPNLVWWIFLFALRELACEVNAVFVSLQGMTTLVKQQDDRFGGLVQRLLNISGALGPLDEAAILELDSGKYEIIGSFVISHAAAATYVNNLDLCVSEGLKTLAEGQQTLVVNAVARVYLLAISNIFALKEPAHISPRVTPKELVTSSMVDLASLIDPPRANPPDIRG</sequence>
<dbReference type="AlphaFoldDB" id="G4YPE2"/>
<dbReference type="SMR" id="G4YPE2"/>
<evidence type="ECO:0008006" key="4">
    <source>
        <dbReference type="Google" id="ProtNLM"/>
    </source>
</evidence>
<evidence type="ECO:0000313" key="2">
    <source>
        <dbReference type="EMBL" id="EGZ27922.1"/>
    </source>
</evidence>
<dbReference type="RefSeq" id="XP_009515197.1">
    <property type="nucleotide sequence ID" value="XM_009516902.1"/>
</dbReference>
<dbReference type="PANTHER" id="PTHR37067">
    <property type="entry name" value="PX DOMAIN-CONTAINING PROTEIN"/>
    <property type="match status" value="1"/>
</dbReference>
<evidence type="ECO:0000256" key="1">
    <source>
        <dbReference type="SAM" id="MobiDB-lite"/>
    </source>
</evidence>
<dbReference type="InterPro" id="IPR012337">
    <property type="entry name" value="RNaseH-like_sf"/>
</dbReference>
<organism evidence="2 3">
    <name type="scientific">Phytophthora sojae (strain P6497)</name>
    <name type="common">Soybean stem and root rot agent</name>
    <name type="synonym">Phytophthora megasperma f. sp. glycines</name>
    <dbReference type="NCBI Taxonomy" id="1094619"/>
    <lineage>
        <taxon>Eukaryota</taxon>
        <taxon>Sar</taxon>
        <taxon>Stramenopiles</taxon>
        <taxon>Oomycota</taxon>
        <taxon>Peronosporomycetes</taxon>
        <taxon>Peronosporales</taxon>
        <taxon>Peronosporaceae</taxon>
        <taxon>Phytophthora</taxon>
    </lineage>
</organism>
<feature type="region of interest" description="Disordered" evidence="1">
    <location>
        <begin position="1"/>
        <end position="28"/>
    </location>
</feature>
<gene>
    <name evidence="2" type="ORF">PHYSODRAFT_293597</name>
</gene>
<reference evidence="2 3" key="1">
    <citation type="journal article" date="2006" name="Science">
        <title>Phytophthora genome sequences uncover evolutionary origins and mechanisms of pathogenesis.</title>
        <authorList>
            <person name="Tyler B.M."/>
            <person name="Tripathy S."/>
            <person name="Zhang X."/>
            <person name="Dehal P."/>
            <person name="Jiang R.H."/>
            <person name="Aerts A."/>
            <person name="Arredondo F.D."/>
            <person name="Baxter L."/>
            <person name="Bensasson D."/>
            <person name="Beynon J.L."/>
            <person name="Chapman J."/>
            <person name="Damasceno C.M."/>
            <person name="Dorrance A.E."/>
            <person name="Dou D."/>
            <person name="Dickerman A.W."/>
            <person name="Dubchak I.L."/>
            <person name="Garbelotto M."/>
            <person name="Gijzen M."/>
            <person name="Gordon S.G."/>
            <person name="Govers F."/>
            <person name="Grunwald N.J."/>
            <person name="Huang W."/>
            <person name="Ivors K.L."/>
            <person name="Jones R.W."/>
            <person name="Kamoun S."/>
            <person name="Krampis K."/>
            <person name="Lamour K.H."/>
            <person name="Lee M.K."/>
            <person name="McDonald W.H."/>
            <person name="Medina M."/>
            <person name="Meijer H.J."/>
            <person name="Nordberg E.K."/>
            <person name="Maclean D.J."/>
            <person name="Ospina-Giraldo M.D."/>
            <person name="Morris P.F."/>
            <person name="Phuntumart V."/>
            <person name="Putnam N.H."/>
            <person name="Rash S."/>
            <person name="Rose J.K."/>
            <person name="Sakihama Y."/>
            <person name="Salamov A.A."/>
            <person name="Savidor A."/>
            <person name="Scheuring C.F."/>
            <person name="Smith B.M."/>
            <person name="Sobral B.W."/>
            <person name="Terry A."/>
            <person name="Torto-Alalibo T.A."/>
            <person name="Win J."/>
            <person name="Xu Z."/>
            <person name="Zhang H."/>
            <person name="Grigoriev I.V."/>
            <person name="Rokhsar D.S."/>
            <person name="Boore J.L."/>
        </authorList>
    </citation>
    <scope>NUCLEOTIDE SEQUENCE [LARGE SCALE GENOMIC DNA]</scope>
    <source>
        <strain evidence="2 3">P6497</strain>
    </source>
</reference>